<dbReference type="GO" id="GO:0016757">
    <property type="term" value="F:glycosyltransferase activity"/>
    <property type="evidence" value="ECO:0007669"/>
    <property type="project" value="InterPro"/>
</dbReference>
<keyword evidence="5" id="KW-1185">Reference proteome</keyword>
<dbReference type="PANTHER" id="PTHR21015">
    <property type="entry name" value="UDP-N-ACETYLGLUCOSAMINE--N-ACETYLMURAMYL-(PENTAPEPTIDE) PYROPHOSPHORYL-UNDECAPRENOL N-ACETYLGLUCOSAMINE TRANSFERASE 1"/>
    <property type="match status" value="1"/>
</dbReference>
<reference evidence="4 5" key="1">
    <citation type="submission" date="2016-10" db="EMBL/GenBank/DDBJ databases">
        <authorList>
            <person name="de Groot N.N."/>
        </authorList>
    </citation>
    <scope>NUCLEOTIDE SEQUENCE [LARGE SCALE GENOMIC DNA]</scope>
    <source>
        <strain evidence="4 5">DSM 12992</strain>
    </source>
</reference>
<name>A0A1I1RIE8_9CLOT</name>
<dbReference type="RefSeq" id="WP_090094059.1">
    <property type="nucleotide sequence ID" value="NZ_FOMG01000034.1"/>
</dbReference>
<evidence type="ECO:0000313" key="5">
    <source>
        <dbReference type="Proteomes" id="UP000199263"/>
    </source>
</evidence>
<gene>
    <name evidence="4" type="ORF">SAMN05421842_13415</name>
</gene>
<evidence type="ECO:0000256" key="2">
    <source>
        <dbReference type="PIRSR" id="PIRSR620023-2"/>
    </source>
</evidence>
<organism evidence="4 5">
    <name type="scientific">Clostridium uliginosum</name>
    <dbReference type="NCBI Taxonomy" id="119641"/>
    <lineage>
        <taxon>Bacteria</taxon>
        <taxon>Bacillati</taxon>
        <taxon>Bacillota</taxon>
        <taxon>Clostridia</taxon>
        <taxon>Eubacteriales</taxon>
        <taxon>Clostridiaceae</taxon>
        <taxon>Clostridium</taxon>
    </lineage>
</organism>
<sequence>MLFIRTDANSKIGTGHLMRCLAIANQAKQEGVECIFIISDKETEQIITPFGFSTICLNSKWNNLNSEIAKLIQVINENKIKLLLVDSYYVTKEYFKEVGKRVDLIYLGDLEYCEEYIACLINYNNYYYKFNYENMFINKKTKLLLGTKYTPLRKEFININPILNNTVSNVLITTGGTDKYNIAEKLLQYFVNEKKETNINFNVVVGSLNKNLESLSEFEKKNKNVKLYININNIAQLMIESDIAISAGGSTLYELCACGTPTICYAFVNNQLDSINEFSNNEIMISVGDIRGREKECIDLIYDKIQFLKNNYHIRQKMSKSMCEVVDGKGNCRIIKEICALHH</sequence>
<dbReference type="OrthoDB" id="9805604at2"/>
<feature type="binding site" evidence="2">
    <location>
        <position position="254"/>
    </location>
    <ligand>
        <name>substrate</name>
    </ligand>
</feature>
<evidence type="ECO:0000256" key="1">
    <source>
        <dbReference type="PIRSR" id="PIRSR620023-1"/>
    </source>
</evidence>
<feature type="domain" description="Glycosyl transferase family 1" evidence="3">
    <location>
        <begin position="166"/>
        <end position="284"/>
    </location>
</feature>
<dbReference type="Gene3D" id="3.40.50.11190">
    <property type="match status" value="1"/>
</dbReference>
<dbReference type="EMBL" id="FOMG01000034">
    <property type="protein sequence ID" value="SFD34071.1"/>
    <property type="molecule type" value="Genomic_DNA"/>
</dbReference>
<dbReference type="SUPFAM" id="SSF53756">
    <property type="entry name" value="UDP-Glycosyltransferase/glycogen phosphorylase"/>
    <property type="match status" value="1"/>
</dbReference>
<keyword evidence="4" id="KW-0378">Hydrolase</keyword>
<evidence type="ECO:0000259" key="3">
    <source>
        <dbReference type="Pfam" id="PF00534"/>
    </source>
</evidence>
<dbReference type="STRING" id="119641.SAMN05421842_13415"/>
<dbReference type="Pfam" id="PF00534">
    <property type="entry name" value="Glycos_transf_1"/>
    <property type="match status" value="1"/>
</dbReference>
<protein>
    <submittedName>
        <fullName evidence="4">UDP-2,4-diacetamido-2,4,6-trideoxy-beta-L-altropyranose hydrolase</fullName>
    </submittedName>
</protein>
<dbReference type="Gene3D" id="3.40.50.2000">
    <property type="entry name" value="Glycogen Phosphorylase B"/>
    <property type="match status" value="1"/>
</dbReference>
<feature type="binding site" evidence="2">
    <location>
        <position position="153"/>
    </location>
    <ligand>
        <name>substrate</name>
    </ligand>
</feature>
<proteinExistence type="predicted"/>
<evidence type="ECO:0000313" key="4">
    <source>
        <dbReference type="EMBL" id="SFD34071.1"/>
    </source>
</evidence>
<dbReference type="Proteomes" id="UP000199263">
    <property type="component" value="Unassembled WGS sequence"/>
</dbReference>
<dbReference type="InterPro" id="IPR020023">
    <property type="entry name" value="PseG"/>
</dbReference>
<dbReference type="NCBIfam" id="TIGR03590">
    <property type="entry name" value="PseG"/>
    <property type="match status" value="1"/>
</dbReference>
<dbReference type="PANTHER" id="PTHR21015:SF22">
    <property type="entry name" value="GLYCOSYLTRANSFERASE"/>
    <property type="match status" value="1"/>
</dbReference>
<feature type="active site" description="Proton acceptor" evidence="1">
    <location>
        <position position="16"/>
    </location>
</feature>
<dbReference type="AlphaFoldDB" id="A0A1I1RIE8"/>
<accession>A0A1I1RIE8</accession>
<dbReference type="GO" id="GO:0016787">
    <property type="term" value="F:hydrolase activity"/>
    <property type="evidence" value="ECO:0007669"/>
    <property type="project" value="UniProtKB-KW"/>
</dbReference>
<dbReference type="InterPro" id="IPR001296">
    <property type="entry name" value="Glyco_trans_1"/>
</dbReference>